<proteinExistence type="inferred from homology"/>
<evidence type="ECO:0000256" key="1">
    <source>
        <dbReference type="ARBA" id="ARBA00001946"/>
    </source>
</evidence>
<evidence type="ECO:0000256" key="4">
    <source>
        <dbReference type="ARBA" id="ARBA00021948"/>
    </source>
</evidence>
<dbReference type="InterPro" id="IPR005238">
    <property type="entry name" value="ComB-like"/>
</dbReference>
<evidence type="ECO:0000256" key="3">
    <source>
        <dbReference type="ARBA" id="ARBA00012953"/>
    </source>
</evidence>
<comment type="similarity">
    <text evidence="2">Belongs to the ComB family.</text>
</comment>
<evidence type="ECO:0000256" key="7">
    <source>
        <dbReference type="ARBA" id="ARBA00033711"/>
    </source>
</evidence>
<dbReference type="Gene3D" id="3.90.1560.10">
    <property type="entry name" value="ComB-like"/>
    <property type="match status" value="1"/>
</dbReference>
<dbReference type="EC" id="3.1.3.71" evidence="3"/>
<protein>
    <recommendedName>
        <fullName evidence="4">Probable 2-phosphosulfolactate phosphatase</fullName>
        <ecNumber evidence="3">3.1.3.71</ecNumber>
    </recommendedName>
</protein>
<name>A0A5A5TEM6_9CHLR</name>
<dbReference type="Pfam" id="PF04029">
    <property type="entry name" value="2-ph_phosp"/>
    <property type="match status" value="1"/>
</dbReference>
<dbReference type="OrthoDB" id="4913at2"/>
<comment type="cofactor">
    <cofactor evidence="1">
        <name>Mg(2+)</name>
        <dbReference type="ChEBI" id="CHEBI:18420"/>
    </cofactor>
</comment>
<evidence type="ECO:0000313" key="9">
    <source>
        <dbReference type="Proteomes" id="UP000322530"/>
    </source>
</evidence>
<comment type="catalytic activity">
    <reaction evidence="7">
        <text>(2R)-O-phospho-3-sulfolactate + H2O = (2R)-3-sulfolactate + phosphate</text>
        <dbReference type="Rhea" id="RHEA:23416"/>
        <dbReference type="ChEBI" id="CHEBI:15377"/>
        <dbReference type="ChEBI" id="CHEBI:15597"/>
        <dbReference type="ChEBI" id="CHEBI:43474"/>
        <dbReference type="ChEBI" id="CHEBI:58738"/>
        <dbReference type="EC" id="3.1.3.71"/>
    </reaction>
</comment>
<dbReference type="GO" id="GO:0050532">
    <property type="term" value="F:2-phosphosulfolactate phosphatase activity"/>
    <property type="evidence" value="ECO:0007669"/>
    <property type="project" value="UniProtKB-EC"/>
</dbReference>
<dbReference type="Proteomes" id="UP000322530">
    <property type="component" value="Unassembled WGS sequence"/>
</dbReference>
<dbReference type="AlphaFoldDB" id="A0A5A5TEM6"/>
<sequence>MKLYVHMSPADVAAIQPPIEDVYIVIDVVRATTAMTTMFDRGARRVLAADTVEQARQSAQRTPGRLLCGERHALPLPGFDYGNSPAEFAQLDLRQRELILTTTNGSRAFFACPTQSIRLAGCFYNAAAVTAAAIQQAERQKSNIQIVCAAENGYFALDDTVCAGYLVREIQRQLPALQCHESASTASELYQLYPPARLAACSHSIQQVVEAGLSRDIEICLQQSGSNSIGQVIRQEPETGLLILEPFTDKV</sequence>
<evidence type="ECO:0000256" key="2">
    <source>
        <dbReference type="ARBA" id="ARBA00009997"/>
    </source>
</evidence>
<dbReference type="InterPro" id="IPR036702">
    <property type="entry name" value="ComB-like_sf"/>
</dbReference>
<dbReference type="GO" id="GO:0000287">
    <property type="term" value="F:magnesium ion binding"/>
    <property type="evidence" value="ECO:0007669"/>
    <property type="project" value="InterPro"/>
</dbReference>
<dbReference type="GO" id="GO:0050545">
    <property type="term" value="F:sulfopyruvate decarboxylase activity"/>
    <property type="evidence" value="ECO:0007669"/>
    <property type="project" value="TreeGrafter"/>
</dbReference>
<dbReference type="PANTHER" id="PTHR37311">
    <property type="entry name" value="2-PHOSPHOSULFOLACTATE PHOSPHATASE-RELATED"/>
    <property type="match status" value="1"/>
</dbReference>
<evidence type="ECO:0000256" key="6">
    <source>
        <dbReference type="ARBA" id="ARBA00022842"/>
    </source>
</evidence>
<accession>A0A5A5TEM6</accession>
<dbReference type="EMBL" id="BIXY01000049">
    <property type="protein sequence ID" value="GCF09698.1"/>
    <property type="molecule type" value="Genomic_DNA"/>
</dbReference>
<keyword evidence="9" id="KW-1185">Reference proteome</keyword>
<evidence type="ECO:0000313" key="8">
    <source>
        <dbReference type="EMBL" id="GCF09698.1"/>
    </source>
</evidence>
<evidence type="ECO:0000256" key="5">
    <source>
        <dbReference type="ARBA" id="ARBA00022801"/>
    </source>
</evidence>
<dbReference type="RefSeq" id="WP_149402622.1">
    <property type="nucleotide sequence ID" value="NZ_BIXY01000049.1"/>
</dbReference>
<gene>
    <name evidence="8" type="primary">comB_1</name>
    <name evidence="8" type="ORF">KDI_32620</name>
</gene>
<keyword evidence="6" id="KW-0460">Magnesium</keyword>
<dbReference type="SUPFAM" id="SSF142823">
    <property type="entry name" value="ComB-like"/>
    <property type="match status" value="1"/>
</dbReference>
<keyword evidence="5" id="KW-0378">Hydrolase</keyword>
<reference evidence="8 9" key="1">
    <citation type="submission" date="2019-01" db="EMBL/GenBank/DDBJ databases">
        <title>Draft genome sequence of Dictyobacter sp. Uno17.</title>
        <authorList>
            <person name="Wang C.M."/>
            <person name="Zheng Y."/>
            <person name="Sakai Y."/>
            <person name="Abe K."/>
            <person name="Yokota A."/>
            <person name="Yabe S."/>
        </authorList>
    </citation>
    <scope>NUCLEOTIDE SEQUENCE [LARGE SCALE GENOMIC DNA]</scope>
    <source>
        <strain evidence="8 9">Uno17</strain>
    </source>
</reference>
<dbReference type="PANTHER" id="PTHR37311:SF1">
    <property type="entry name" value="2-PHOSPHOSULFOLACTATE PHOSPHATASE-RELATED"/>
    <property type="match status" value="1"/>
</dbReference>
<comment type="caution">
    <text evidence="8">The sequence shown here is derived from an EMBL/GenBank/DDBJ whole genome shotgun (WGS) entry which is preliminary data.</text>
</comment>
<organism evidence="8 9">
    <name type="scientific">Dictyobacter arantiisoli</name>
    <dbReference type="NCBI Taxonomy" id="2014874"/>
    <lineage>
        <taxon>Bacteria</taxon>
        <taxon>Bacillati</taxon>
        <taxon>Chloroflexota</taxon>
        <taxon>Ktedonobacteria</taxon>
        <taxon>Ktedonobacterales</taxon>
        <taxon>Dictyobacteraceae</taxon>
        <taxon>Dictyobacter</taxon>
    </lineage>
</organism>